<evidence type="ECO:0000313" key="4">
    <source>
        <dbReference type="EMBL" id="CDN50767.1"/>
    </source>
</evidence>
<sequence length="287" mass="32346">MENQTESAAAGQNNGKWGEYVTVDFDEGIAWVTLNRPKQRNAINPGIVWEMNAIMDALEEDDRCKVMVVTGAGESFSAGMDLKEYFRATDKVPPIQRERLFRANAAWQWRRMMYFPKPTISMVNGWCFGGAFQFLVGCDLAIASEDAIFGLSEINWGIIPAGIVTKSVLETMSFRDAMYYIMTGETFTGQQAADMKLVNKAVSPDELKAETRKLAMTLIGKNPFVLRQAKTACRFTRDLTWEQAGEYLMAKSDQTELRDPENGRNTGMSQFLDEKSFRPGLGAYRRD</sequence>
<dbReference type="Proteomes" id="UP000028181">
    <property type="component" value="Plasmid pHAMBI540a"/>
</dbReference>
<dbReference type="KEGG" id="ngg:RG540_PA00880"/>
<dbReference type="HOGENOM" id="CLU_009834_7_3_5"/>
<geneLocation type="plasmid" evidence="5">
    <name>II</name>
</geneLocation>
<dbReference type="SUPFAM" id="SSF52096">
    <property type="entry name" value="ClpP/crotonase"/>
    <property type="match status" value="1"/>
</dbReference>
<dbReference type="NCBIfam" id="NF006588">
    <property type="entry name" value="PRK09120.1"/>
    <property type="match status" value="1"/>
</dbReference>
<protein>
    <submittedName>
        <fullName evidence="4">p-hydroxycinnamoyl CoA hydratase/lyase</fullName>
    </submittedName>
</protein>
<evidence type="ECO:0000256" key="2">
    <source>
        <dbReference type="RuleBase" id="RU003707"/>
    </source>
</evidence>
<dbReference type="InterPro" id="IPR001753">
    <property type="entry name" value="Enoyl-CoA_hydra/iso"/>
</dbReference>
<dbReference type="GeneID" id="24261076"/>
<reference evidence="5" key="1">
    <citation type="journal article" date="2014" name="BMC Genomics">
        <title>Genome sequencing of two Neorhizobium galegae strains reveals a noeT gene responsible for the unusual acetylation of the nodulation factors.</title>
        <authorList>
            <person name="Osterman J."/>
            <person name="Marsh J."/>
            <person name="Laine P.K."/>
            <person name="Zeng Z."/>
            <person name="Alatalo E."/>
            <person name="Sullivan J.T."/>
            <person name="Young J.P."/>
            <person name="Thomas-Oates J."/>
            <person name="Paulin L."/>
            <person name="Lindstrom K."/>
        </authorList>
    </citation>
    <scope>NUCLEOTIDE SEQUENCE [LARGE SCALE GENOMIC DNA]</scope>
    <source>
        <strain evidence="5">HAMBI 540</strain>
    </source>
</reference>
<dbReference type="OrthoDB" id="9802898at2"/>
<dbReference type="Pfam" id="PF00378">
    <property type="entry name" value="ECH_1"/>
    <property type="match status" value="1"/>
</dbReference>
<dbReference type="InterPro" id="IPR051683">
    <property type="entry name" value="Enoyl-CoA_Hydratase/Isomerase"/>
</dbReference>
<feature type="region of interest" description="Disordered" evidence="3">
    <location>
        <begin position="252"/>
        <end position="287"/>
    </location>
</feature>
<dbReference type="InterPro" id="IPR029045">
    <property type="entry name" value="ClpP/crotonase-like_dom_sf"/>
</dbReference>
<dbReference type="AlphaFoldDB" id="A0A068SWV9"/>
<dbReference type="GO" id="GO:0016829">
    <property type="term" value="F:lyase activity"/>
    <property type="evidence" value="ECO:0007669"/>
    <property type="project" value="UniProtKB-KW"/>
</dbReference>
<keyword evidence="4" id="KW-0614">Plasmid</keyword>
<dbReference type="EMBL" id="HG938354">
    <property type="protein sequence ID" value="CDN50767.1"/>
    <property type="molecule type" value="Genomic_DNA"/>
</dbReference>
<dbReference type="PROSITE" id="PS00166">
    <property type="entry name" value="ENOYL_COA_HYDRATASE"/>
    <property type="match status" value="1"/>
</dbReference>
<keyword evidence="5" id="KW-1185">Reference proteome</keyword>
<evidence type="ECO:0000256" key="3">
    <source>
        <dbReference type="SAM" id="MobiDB-lite"/>
    </source>
</evidence>
<dbReference type="RefSeq" id="WP_046599283.1">
    <property type="nucleotide sequence ID" value="NZ_HG938354.1"/>
</dbReference>
<dbReference type="PANTHER" id="PTHR42964:SF1">
    <property type="entry name" value="POLYKETIDE BIOSYNTHESIS ENOYL-COA HYDRATASE PKSH-RELATED"/>
    <property type="match status" value="1"/>
</dbReference>
<evidence type="ECO:0000313" key="5">
    <source>
        <dbReference type="Proteomes" id="UP000028181"/>
    </source>
</evidence>
<gene>
    <name evidence="4" type="ORF">RG540_PA00880</name>
</gene>
<comment type="similarity">
    <text evidence="1 2">Belongs to the enoyl-CoA hydratase/isomerase family.</text>
</comment>
<dbReference type="GO" id="GO:0008300">
    <property type="term" value="P:isoprenoid catabolic process"/>
    <property type="evidence" value="ECO:0007669"/>
    <property type="project" value="TreeGrafter"/>
</dbReference>
<name>A0A068SWV9_NEOGA</name>
<dbReference type="eggNOG" id="COG1024">
    <property type="taxonomic scope" value="Bacteria"/>
</dbReference>
<accession>A0A068SWV9</accession>
<keyword evidence="4" id="KW-0456">Lyase</keyword>
<proteinExistence type="inferred from homology"/>
<organism evidence="4 5">
    <name type="scientific">Neorhizobium galegae bv. orientalis str. HAMBI 540</name>
    <dbReference type="NCBI Taxonomy" id="1028800"/>
    <lineage>
        <taxon>Bacteria</taxon>
        <taxon>Pseudomonadati</taxon>
        <taxon>Pseudomonadota</taxon>
        <taxon>Alphaproteobacteria</taxon>
        <taxon>Hyphomicrobiales</taxon>
        <taxon>Rhizobiaceae</taxon>
        <taxon>Rhizobium/Agrobacterium group</taxon>
        <taxon>Neorhizobium</taxon>
    </lineage>
</organism>
<dbReference type="CDD" id="cd06558">
    <property type="entry name" value="crotonase-like"/>
    <property type="match status" value="1"/>
</dbReference>
<dbReference type="Gene3D" id="3.90.226.10">
    <property type="entry name" value="2-enoyl-CoA Hydratase, Chain A, domain 1"/>
    <property type="match status" value="1"/>
</dbReference>
<dbReference type="Gene3D" id="6.10.250.2850">
    <property type="match status" value="1"/>
</dbReference>
<dbReference type="InterPro" id="IPR018376">
    <property type="entry name" value="Enoyl-CoA_hyd/isom_CS"/>
</dbReference>
<dbReference type="PANTHER" id="PTHR42964">
    <property type="entry name" value="ENOYL-COA HYDRATASE"/>
    <property type="match status" value="1"/>
</dbReference>
<dbReference type="PATRIC" id="fig|1028800.3.peg.4695"/>
<evidence type="ECO:0000256" key="1">
    <source>
        <dbReference type="ARBA" id="ARBA00005254"/>
    </source>
</evidence>
<feature type="compositionally biased region" description="Basic and acidic residues" evidence="3">
    <location>
        <begin position="253"/>
        <end position="262"/>
    </location>
</feature>